<dbReference type="InterPro" id="IPR016166">
    <property type="entry name" value="FAD-bd_PCMH"/>
</dbReference>
<dbReference type="EMBL" id="JACIDX010000033">
    <property type="protein sequence ID" value="MBB3957746.1"/>
    <property type="molecule type" value="Genomic_DNA"/>
</dbReference>
<reference evidence="7 8" key="1">
    <citation type="submission" date="2020-08" db="EMBL/GenBank/DDBJ databases">
        <title>Genomic Encyclopedia of Type Strains, Phase IV (KMG-IV): sequencing the most valuable type-strain genomes for metagenomic binning, comparative biology and taxonomic classification.</title>
        <authorList>
            <person name="Goeker M."/>
        </authorList>
    </citation>
    <scope>NUCLEOTIDE SEQUENCE [LARGE SCALE GENOMIC DNA]</scope>
    <source>
        <strain evidence="7 8">DSM 27057</strain>
    </source>
</reference>
<evidence type="ECO:0000256" key="4">
    <source>
        <dbReference type="ARBA" id="ARBA00022827"/>
    </source>
</evidence>
<dbReference type="SUPFAM" id="SSF56176">
    <property type="entry name" value="FAD-binding/transporter-associated domain-like"/>
    <property type="match status" value="1"/>
</dbReference>
<dbReference type="InterPro" id="IPR016167">
    <property type="entry name" value="FAD-bd_PCMH_sub1"/>
</dbReference>
<dbReference type="Pfam" id="PF02913">
    <property type="entry name" value="FAD-oxidase_C"/>
    <property type="match status" value="1"/>
</dbReference>
<dbReference type="InterPro" id="IPR016164">
    <property type="entry name" value="FAD-linked_Oxase-like_C"/>
</dbReference>
<evidence type="ECO:0000259" key="6">
    <source>
        <dbReference type="PROSITE" id="PS51387"/>
    </source>
</evidence>
<evidence type="ECO:0000313" key="8">
    <source>
        <dbReference type="Proteomes" id="UP000548867"/>
    </source>
</evidence>
<keyword evidence="3" id="KW-0285">Flavoprotein</keyword>
<evidence type="ECO:0000256" key="2">
    <source>
        <dbReference type="ARBA" id="ARBA00008000"/>
    </source>
</evidence>
<dbReference type="Gene3D" id="3.30.43.10">
    <property type="entry name" value="Uridine Diphospho-n-acetylenolpyruvylglucosamine Reductase, domain 2"/>
    <property type="match status" value="1"/>
</dbReference>
<dbReference type="Gene3D" id="1.10.45.10">
    <property type="entry name" value="Vanillyl-alcohol Oxidase, Chain A, domain 4"/>
    <property type="match status" value="1"/>
</dbReference>
<dbReference type="GO" id="GO:0071949">
    <property type="term" value="F:FAD binding"/>
    <property type="evidence" value="ECO:0007669"/>
    <property type="project" value="InterPro"/>
</dbReference>
<dbReference type="Proteomes" id="UP000548867">
    <property type="component" value="Unassembled WGS sequence"/>
</dbReference>
<dbReference type="PANTHER" id="PTHR43716">
    <property type="entry name" value="D-2-HYDROXYGLUTARATE DEHYDROGENASE, MITOCHONDRIAL"/>
    <property type="match status" value="1"/>
</dbReference>
<dbReference type="PANTHER" id="PTHR43716:SF1">
    <property type="entry name" value="D-2-HYDROXYGLUTARATE DEHYDROGENASE, MITOCHONDRIAL"/>
    <property type="match status" value="1"/>
</dbReference>
<dbReference type="InterPro" id="IPR016171">
    <property type="entry name" value="Vanillyl_alc_oxidase_C-sub2"/>
</dbReference>
<dbReference type="GO" id="GO:0016491">
    <property type="term" value="F:oxidoreductase activity"/>
    <property type="evidence" value="ECO:0007669"/>
    <property type="project" value="UniProtKB-KW"/>
</dbReference>
<evidence type="ECO:0000256" key="5">
    <source>
        <dbReference type="ARBA" id="ARBA00023002"/>
    </source>
</evidence>
<name>A0A7W6G8W3_9SPHN</name>
<comment type="similarity">
    <text evidence="2">Belongs to the FAD-binding oxidoreductase/transferase type 4 family.</text>
</comment>
<dbReference type="InterPro" id="IPR036318">
    <property type="entry name" value="FAD-bd_PCMH-like_sf"/>
</dbReference>
<dbReference type="Gene3D" id="3.30.465.10">
    <property type="match status" value="1"/>
</dbReference>
<dbReference type="InterPro" id="IPR004113">
    <property type="entry name" value="FAD-bd_oxidored_4_C"/>
</dbReference>
<dbReference type="GO" id="GO:0022904">
    <property type="term" value="P:respiratory electron transport chain"/>
    <property type="evidence" value="ECO:0007669"/>
    <property type="project" value="TreeGrafter"/>
</dbReference>
<dbReference type="AlphaFoldDB" id="A0A7W6G8W3"/>
<dbReference type="PROSITE" id="PS51387">
    <property type="entry name" value="FAD_PCMH"/>
    <property type="match status" value="1"/>
</dbReference>
<protein>
    <submittedName>
        <fullName evidence="7">FAD/FMN-containing dehydrogenase</fullName>
    </submittedName>
</protein>
<dbReference type="SUPFAM" id="SSF55103">
    <property type="entry name" value="FAD-linked oxidases, C-terminal domain"/>
    <property type="match status" value="1"/>
</dbReference>
<accession>A0A7W6G8W3</accession>
<dbReference type="Gene3D" id="3.30.70.2740">
    <property type="match status" value="1"/>
</dbReference>
<sequence length="466" mass="50260">MNPLVQFLEHLPPHIPHSVDEFDRRRHLRDFTLPRAVEHLPLLVAYPRDADQVAAVMKTASACGIHVVPQGGLTGMAGGALPSAGSIALSLEKMRGIEEVDTFANTVTVLAGTPLQAVQQAAQGADRFFGVDFGSRGSCTIGGMLANNAGGNRVLRYGMTRDQVLGLEVVLADGTIISNMNKMIKNNAGYDLRNLFIGSEGTLGIITRAVLRLFPAPRSSNTLLCAVDGIDQVHRLLALARGALGAQLSAFEVMWQDFYAITHDVTGRSPLSPEAGTHFILLEALGSDEQADGMIFARFAEQAFEQGILQDAVQAQSLSDAESFWRIRDSSGELSHLWGKGAVVNFDVSVPVARAEEFVTLCREALARDIPGGEAVFFGHLADSNMHLAVPDPSGQQREAICRTVYATVRAMAGSVSAEHGIGLDKRQYLHYSRSEAEIALMWRLKQMLDPQGLLNPGKVLPESLA</sequence>
<dbReference type="Pfam" id="PF01565">
    <property type="entry name" value="FAD_binding_4"/>
    <property type="match status" value="1"/>
</dbReference>
<dbReference type="InterPro" id="IPR016169">
    <property type="entry name" value="FAD-bd_PCMH_sub2"/>
</dbReference>
<keyword evidence="8" id="KW-1185">Reference proteome</keyword>
<dbReference type="InterPro" id="IPR051264">
    <property type="entry name" value="FAD-oxidored/transferase_4"/>
</dbReference>
<dbReference type="Gene3D" id="3.30.70.2190">
    <property type="match status" value="1"/>
</dbReference>
<keyword evidence="4" id="KW-0274">FAD</keyword>
<keyword evidence="5" id="KW-0560">Oxidoreductase</keyword>
<comment type="cofactor">
    <cofactor evidence="1">
        <name>FAD</name>
        <dbReference type="ChEBI" id="CHEBI:57692"/>
    </cofactor>
</comment>
<dbReference type="FunFam" id="1.10.45.10:FF:000001">
    <property type="entry name" value="D-lactate dehydrogenase mitochondrial"/>
    <property type="match status" value="1"/>
</dbReference>
<dbReference type="RefSeq" id="WP_183629308.1">
    <property type="nucleotide sequence ID" value="NZ_JACIDX010000033.1"/>
</dbReference>
<gene>
    <name evidence="7" type="ORF">GGR38_004721</name>
</gene>
<comment type="caution">
    <text evidence="7">The sequence shown here is derived from an EMBL/GenBank/DDBJ whole genome shotgun (WGS) entry which is preliminary data.</text>
</comment>
<evidence type="ECO:0000313" key="7">
    <source>
        <dbReference type="EMBL" id="MBB3957746.1"/>
    </source>
</evidence>
<evidence type="ECO:0000256" key="1">
    <source>
        <dbReference type="ARBA" id="ARBA00001974"/>
    </source>
</evidence>
<dbReference type="InterPro" id="IPR006094">
    <property type="entry name" value="Oxid_FAD_bind_N"/>
</dbReference>
<organism evidence="7 8">
    <name type="scientific">Novosphingobium sediminicola</name>
    <dbReference type="NCBI Taxonomy" id="563162"/>
    <lineage>
        <taxon>Bacteria</taxon>
        <taxon>Pseudomonadati</taxon>
        <taxon>Pseudomonadota</taxon>
        <taxon>Alphaproteobacteria</taxon>
        <taxon>Sphingomonadales</taxon>
        <taxon>Sphingomonadaceae</taxon>
        <taxon>Novosphingobium</taxon>
    </lineage>
</organism>
<proteinExistence type="inferred from homology"/>
<feature type="domain" description="FAD-binding PCMH-type" evidence="6">
    <location>
        <begin position="37"/>
        <end position="216"/>
    </location>
</feature>
<evidence type="ECO:0000256" key="3">
    <source>
        <dbReference type="ARBA" id="ARBA00022630"/>
    </source>
</evidence>